<accession>A0AC58PZY7</accession>
<protein>
    <submittedName>
        <fullName evidence="2">CD99 antigen isoform X1</fullName>
    </submittedName>
</protein>
<evidence type="ECO:0000313" key="1">
    <source>
        <dbReference type="Proteomes" id="UP001732780"/>
    </source>
</evidence>
<gene>
    <name evidence="2" type="primary">CD99</name>
</gene>
<keyword evidence="1" id="KW-1185">Reference proteome</keyword>
<proteinExistence type="predicted"/>
<dbReference type="Proteomes" id="UP001732780">
    <property type="component" value="Chromosome X"/>
</dbReference>
<evidence type="ECO:0000313" key="2">
    <source>
        <dbReference type="RefSeq" id="XP_074215568.1"/>
    </source>
</evidence>
<organism evidence="1 2">
    <name type="scientific">Camelus bactrianus</name>
    <name type="common">Bactrian camel</name>
    <dbReference type="NCBI Taxonomy" id="9837"/>
    <lineage>
        <taxon>Eukaryota</taxon>
        <taxon>Metazoa</taxon>
        <taxon>Chordata</taxon>
        <taxon>Craniata</taxon>
        <taxon>Vertebrata</taxon>
        <taxon>Euteleostomi</taxon>
        <taxon>Mammalia</taxon>
        <taxon>Eutheria</taxon>
        <taxon>Laurasiatheria</taxon>
        <taxon>Artiodactyla</taxon>
        <taxon>Tylopoda</taxon>
        <taxon>Camelidae</taxon>
        <taxon>Camelus</taxon>
    </lineage>
</organism>
<reference evidence="2" key="1">
    <citation type="submission" date="2025-08" db="UniProtKB">
        <authorList>
            <consortium name="RefSeq"/>
        </authorList>
    </citation>
    <scope>IDENTIFICATION</scope>
    <source>
        <tissue evidence="2">Blood</tissue>
    </source>
</reference>
<dbReference type="RefSeq" id="XP_074215568.1">
    <property type="nucleotide sequence ID" value="XM_074359467.1"/>
</dbReference>
<name>A0AC58PZY7_CAMBA</name>
<sequence length="196" mass="20255">MARWAVCALLLVGLLGTLLPARGQDFDLSDALDDSGTKSTSAPKKPSAGDDFSLEDAIGGHNDPTPRSPPKPKPNPNPSHPGSSGGFSDSDLIEGNSGGGGGGGGAGGGGGDGGNQRHDGEEQGESQIPRTRSVRVEGQGKMDVPAPAESTLSLFDLLRSPVDWRLPVHIGDGSPLHSECWNVHLFRRDLPGHSQK</sequence>